<evidence type="ECO:0000313" key="2">
    <source>
        <dbReference type="EMBL" id="MFD1309114.1"/>
    </source>
</evidence>
<gene>
    <name evidence="2" type="ORF">ACFQ5X_25055</name>
</gene>
<reference evidence="3" key="1">
    <citation type="journal article" date="2019" name="Int. J. Syst. Evol. Microbiol.">
        <title>The Global Catalogue of Microorganisms (GCM) 10K type strain sequencing project: providing services to taxonomists for standard genome sequencing and annotation.</title>
        <authorList>
            <consortium name="The Broad Institute Genomics Platform"/>
            <consortium name="The Broad Institute Genome Sequencing Center for Infectious Disease"/>
            <person name="Wu L."/>
            <person name="Ma J."/>
        </authorList>
    </citation>
    <scope>NUCLEOTIDE SEQUENCE [LARGE SCALE GENOMIC DNA]</scope>
    <source>
        <strain evidence="3">CGMCC 4.7020</strain>
    </source>
</reference>
<evidence type="ECO:0008006" key="4">
    <source>
        <dbReference type="Google" id="ProtNLM"/>
    </source>
</evidence>
<feature type="compositionally biased region" description="Polar residues" evidence="1">
    <location>
        <begin position="1"/>
        <end position="10"/>
    </location>
</feature>
<organism evidence="2 3">
    <name type="scientific">Streptomyces kaempferi</name>
    <dbReference type="NCBI Taxonomy" id="333725"/>
    <lineage>
        <taxon>Bacteria</taxon>
        <taxon>Bacillati</taxon>
        <taxon>Actinomycetota</taxon>
        <taxon>Actinomycetes</taxon>
        <taxon>Kitasatosporales</taxon>
        <taxon>Streptomycetaceae</taxon>
        <taxon>Streptomyces</taxon>
    </lineage>
</organism>
<sequence>MTATPETTVVPSDRTGEIRKREQAATPGPWGIYFDGVVYDLVADLQPSSTGYRCRRGIGRLDEEPIDNDPTHRDWTERDDAKQVFHDAEFVAHARRDVPFLLDRVAELEAQMARVREFATSHEYKWLHELLDGHGTHGGHL</sequence>
<dbReference type="EMBL" id="JBHTMM010000033">
    <property type="protein sequence ID" value="MFD1309114.1"/>
    <property type="molecule type" value="Genomic_DNA"/>
</dbReference>
<accession>A0ABW3XJH1</accession>
<evidence type="ECO:0000313" key="3">
    <source>
        <dbReference type="Proteomes" id="UP001597058"/>
    </source>
</evidence>
<feature type="region of interest" description="Disordered" evidence="1">
    <location>
        <begin position="1"/>
        <end position="22"/>
    </location>
</feature>
<name>A0ABW3XJH1_9ACTN</name>
<comment type="caution">
    <text evidence="2">The sequence shown here is derived from an EMBL/GenBank/DDBJ whole genome shotgun (WGS) entry which is preliminary data.</text>
</comment>
<evidence type="ECO:0000256" key="1">
    <source>
        <dbReference type="SAM" id="MobiDB-lite"/>
    </source>
</evidence>
<protein>
    <recommendedName>
        <fullName evidence="4">Cytochrome b5 heme-binding domain-containing protein</fullName>
    </recommendedName>
</protein>
<proteinExistence type="predicted"/>
<dbReference type="RefSeq" id="WP_381328839.1">
    <property type="nucleotide sequence ID" value="NZ_JBHTMM010000033.1"/>
</dbReference>
<dbReference type="Proteomes" id="UP001597058">
    <property type="component" value="Unassembled WGS sequence"/>
</dbReference>
<keyword evidence="3" id="KW-1185">Reference proteome</keyword>